<dbReference type="EMBL" id="WEZQ01000017">
    <property type="protein sequence ID" value="MYV17729.1"/>
    <property type="molecule type" value="Genomic_DNA"/>
</dbReference>
<feature type="region of interest" description="Disordered" evidence="1">
    <location>
        <begin position="91"/>
        <end position="118"/>
    </location>
</feature>
<dbReference type="InterPro" id="IPR009241">
    <property type="entry name" value="HigB-like"/>
</dbReference>
<reference evidence="2 3" key="1">
    <citation type="journal article" date="2019" name="Appl. Environ. Microbiol.">
        <title>Genetic determinants of hydroxycinnamic acid metabolism in heterofermentative lactobacilli.</title>
        <authorList>
            <person name="Gaur G."/>
            <person name="Oh J.H."/>
            <person name="Filannino P."/>
            <person name="Gobbetti M."/>
            <person name="van Pijkeren J.P."/>
            <person name="Ganzle M.G."/>
        </authorList>
    </citation>
    <scope>NUCLEOTIDE SEQUENCE [LARGE SCALE GENOMIC DNA]</scope>
    <source>
        <strain evidence="2 3">C5</strain>
    </source>
</reference>
<organism evidence="2 3">
    <name type="scientific">Furfurilactobacillus milii</name>
    <dbReference type="NCBI Taxonomy" id="2888272"/>
    <lineage>
        <taxon>Bacteria</taxon>
        <taxon>Bacillati</taxon>
        <taxon>Bacillota</taxon>
        <taxon>Bacilli</taxon>
        <taxon>Lactobacillales</taxon>
        <taxon>Lactobacillaceae</taxon>
        <taxon>Furfurilactobacillus</taxon>
    </lineage>
</organism>
<proteinExistence type="predicted"/>
<comment type="caution">
    <text evidence="2">The sequence shown here is derived from an EMBL/GenBank/DDBJ whole genome shotgun (WGS) entry which is preliminary data.</text>
</comment>
<name>A0A6N9I4F4_9LACO</name>
<accession>A0A6N9I4F4</accession>
<evidence type="ECO:0000313" key="3">
    <source>
        <dbReference type="Proteomes" id="UP000449209"/>
    </source>
</evidence>
<protein>
    <submittedName>
        <fullName evidence="2">Type II toxin-antitoxin system RelE/ParE family toxin</fullName>
    </submittedName>
</protein>
<dbReference type="OrthoDB" id="573082at2"/>
<sequence>MNDKLYFKFGHEFKSFLDNLPKKDRAKMVRTIQAISRLGLQIAIRQRYVKKLKTNLYEIRSIQGNNIQRGIYFHLEESNYFITHGFTKKTDKTPQREIDHAKSIRDGKIRRHRNEEKL</sequence>
<evidence type="ECO:0000313" key="2">
    <source>
        <dbReference type="EMBL" id="MYV17729.1"/>
    </source>
</evidence>
<evidence type="ECO:0000256" key="1">
    <source>
        <dbReference type="SAM" id="MobiDB-lite"/>
    </source>
</evidence>
<dbReference type="AlphaFoldDB" id="A0A6N9I4F4"/>
<dbReference type="Pfam" id="PF05973">
    <property type="entry name" value="Gp49"/>
    <property type="match status" value="1"/>
</dbReference>
<dbReference type="RefSeq" id="WP_161004080.1">
    <property type="nucleotide sequence ID" value="NZ_WEZQ01000017.1"/>
</dbReference>
<gene>
    <name evidence="2" type="ORF">GB993_09465</name>
</gene>
<dbReference type="Proteomes" id="UP000449209">
    <property type="component" value="Unassembled WGS sequence"/>
</dbReference>